<keyword evidence="4" id="KW-0863">Zinc-finger</keyword>
<dbReference type="FunFam" id="2.60.120.1040:FF:000001">
    <property type="entry name" value="Zinc finger protein ZPR1"/>
    <property type="match status" value="1"/>
</dbReference>
<reference evidence="9" key="1">
    <citation type="submission" date="2014-03" db="EMBL/GenBank/DDBJ databases">
        <authorList>
            <person name="Aksoy S."/>
            <person name="Warren W."/>
            <person name="Wilson R.K."/>
        </authorList>
    </citation>
    <scope>NUCLEOTIDE SEQUENCE [LARGE SCALE GENOMIC DNA]</scope>
    <source>
        <strain evidence="9">IAEA</strain>
    </source>
</reference>
<dbReference type="STRING" id="37001.A0A1A9X585"/>
<dbReference type="VEuPathDB" id="VectorBase:GBRI044677"/>
<dbReference type="NCBIfam" id="TIGR00310">
    <property type="entry name" value="ZPR1_znf"/>
    <property type="match status" value="2"/>
</dbReference>
<dbReference type="AlphaFoldDB" id="A0A1A9X585"/>
<dbReference type="GO" id="GO:0048731">
    <property type="term" value="P:system development"/>
    <property type="evidence" value="ECO:0007669"/>
    <property type="project" value="UniProtKB-ARBA"/>
</dbReference>
<protein>
    <recommendedName>
        <fullName evidence="6">Zinc finger protein ZPR1</fullName>
    </recommendedName>
</protein>
<dbReference type="InterPro" id="IPR042451">
    <property type="entry name" value="ZPR1_A/B_dom"/>
</dbReference>
<feature type="domain" description="Zinc finger ZPR1-type" evidence="7">
    <location>
        <begin position="43"/>
        <end position="201"/>
    </location>
</feature>
<dbReference type="Gene3D" id="2.60.120.1040">
    <property type="entry name" value="ZPR1, A/B domain"/>
    <property type="match status" value="2"/>
</dbReference>
<keyword evidence="5" id="KW-0862">Zinc</keyword>
<evidence type="ECO:0000256" key="1">
    <source>
        <dbReference type="ARBA" id="ARBA00008354"/>
    </source>
</evidence>
<evidence type="ECO:0000256" key="3">
    <source>
        <dbReference type="ARBA" id="ARBA00022737"/>
    </source>
</evidence>
<organism evidence="8 9">
    <name type="scientific">Glossina brevipalpis</name>
    <dbReference type="NCBI Taxonomy" id="37001"/>
    <lineage>
        <taxon>Eukaryota</taxon>
        <taxon>Metazoa</taxon>
        <taxon>Ecdysozoa</taxon>
        <taxon>Arthropoda</taxon>
        <taxon>Hexapoda</taxon>
        <taxon>Insecta</taxon>
        <taxon>Pterygota</taxon>
        <taxon>Neoptera</taxon>
        <taxon>Endopterygota</taxon>
        <taxon>Diptera</taxon>
        <taxon>Brachycera</taxon>
        <taxon>Muscomorpha</taxon>
        <taxon>Hippoboscoidea</taxon>
        <taxon>Glossinidae</taxon>
        <taxon>Glossina</taxon>
    </lineage>
</organism>
<evidence type="ECO:0000256" key="5">
    <source>
        <dbReference type="ARBA" id="ARBA00022833"/>
    </source>
</evidence>
<dbReference type="FunFam" id="2.20.25.420:FF:000001">
    <property type="entry name" value="Zinc finger protein ZPR1"/>
    <property type="match status" value="1"/>
</dbReference>
<dbReference type="EnsemblMetazoa" id="GBRI044677-RA">
    <property type="protein sequence ID" value="GBRI044677-PA"/>
    <property type="gene ID" value="GBRI044677"/>
</dbReference>
<evidence type="ECO:0000313" key="8">
    <source>
        <dbReference type="EnsemblMetazoa" id="GBRI044677-PA"/>
    </source>
</evidence>
<dbReference type="SMART" id="SM00709">
    <property type="entry name" value="Zpr1"/>
    <property type="match status" value="2"/>
</dbReference>
<dbReference type="GO" id="GO:0008270">
    <property type="term" value="F:zinc ion binding"/>
    <property type="evidence" value="ECO:0007669"/>
    <property type="project" value="UniProtKB-KW"/>
</dbReference>
<dbReference type="Pfam" id="PF03367">
    <property type="entry name" value="Zn_ribbon_ZPR1"/>
    <property type="match status" value="2"/>
</dbReference>
<dbReference type="Proteomes" id="UP000091820">
    <property type="component" value="Unassembled WGS sequence"/>
</dbReference>
<keyword evidence="9" id="KW-1185">Reference proteome</keyword>
<dbReference type="FunFam" id="2.20.25.420:FF:000003">
    <property type="entry name" value="zinc finger protein ZPR1"/>
    <property type="match status" value="1"/>
</dbReference>
<dbReference type="Gene3D" id="2.20.25.420">
    <property type="entry name" value="ZPR1, zinc finger domain"/>
    <property type="match status" value="2"/>
</dbReference>
<dbReference type="Pfam" id="PF22794">
    <property type="entry name" value="jr-ZPR1"/>
    <property type="match status" value="2"/>
</dbReference>
<dbReference type="GO" id="GO:0005634">
    <property type="term" value="C:nucleus"/>
    <property type="evidence" value="ECO:0007669"/>
    <property type="project" value="TreeGrafter"/>
</dbReference>
<evidence type="ECO:0000259" key="7">
    <source>
        <dbReference type="SMART" id="SM00709"/>
    </source>
</evidence>
<keyword evidence="2" id="KW-0479">Metal-binding</keyword>
<proteinExistence type="inferred from homology"/>
<evidence type="ECO:0000313" key="9">
    <source>
        <dbReference type="Proteomes" id="UP000091820"/>
    </source>
</evidence>
<name>A0A1A9X585_9MUSC</name>
<evidence type="ECO:0000256" key="6">
    <source>
        <dbReference type="ARBA" id="ARBA00074960"/>
    </source>
</evidence>
<sequence>MSSRTIESVSTEHEVVGGTRKKKPLFRDIDADDTAAEATEIESACMSCFRSGVTRLLLTKIPFFKEIVLMSFKCGHCGFENNEIQSASEIQKKGVRIALNVQTRTDLNRRVVRSDYTCVQIPEVELEIPAQTQKGEITTVEGIIDRAIRGLNQDQEKRKIEHSDAAVAIDEFIERLEALKELKTSFTLILEDISGNSFIENPDAPSADRNCKTIQFTRSIEENHLLGLYDKKDMLDADVENMPKLKDNHLLKPLNEGDWTYEDLHGEVLQFQTLCPECRSPCETNMKLTIIPHFKEVVIMATVCDVCGCKTNEVKSGGGIEEKGVRFEVTIARKEDLTRDVLKSETCSLRIPELDCEVGPSALGGRFTTVEGILLAMKNQLENDDLIFHDSSDEATKMRLRKFLKRFNNVISLETEATLILDDPAGNSFVQSLLDTDEPDNKLKIVKYERSYEQNEELGLNDIKTENYETP</sequence>
<dbReference type="InterPro" id="IPR040141">
    <property type="entry name" value="ZPR1"/>
</dbReference>
<comment type="similarity">
    <text evidence="1">Belongs to the ZPR1 family.</text>
</comment>
<reference evidence="8" key="2">
    <citation type="submission" date="2020-05" db="UniProtKB">
        <authorList>
            <consortium name="EnsemblMetazoa"/>
        </authorList>
    </citation>
    <scope>IDENTIFICATION</scope>
    <source>
        <strain evidence="8">IAEA</strain>
    </source>
</reference>
<dbReference type="InterPro" id="IPR056180">
    <property type="entry name" value="ZPR1_jr_dom"/>
</dbReference>
<dbReference type="InterPro" id="IPR042452">
    <property type="entry name" value="ZPR1_Znf1/2"/>
</dbReference>
<dbReference type="PANTHER" id="PTHR10876">
    <property type="entry name" value="ZINC FINGER PROTEIN ZPR1"/>
    <property type="match status" value="1"/>
</dbReference>
<evidence type="ECO:0000256" key="4">
    <source>
        <dbReference type="ARBA" id="ARBA00022771"/>
    </source>
</evidence>
<keyword evidence="3" id="KW-0677">Repeat</keyword>
<accession>A0A1A9X585</accession>
<dbReference type="InterPro" id="IPR004457">
    <property type="entry name" value="Znf_ZPR1"/>
</dbReference>
<dbReference type="FunFam" id="2.60.120.1040:FF:000003">
    <property type="entry name" value="Zinc finger protein zpr1"/>
    <property type="match status" value="1"/>
</dbReference>
<feature type="domain" description="Zinc finger ZPR1-type" evidence="7">
    <location>
        <begin position="273"/>
        <end position="432"/>
    </location>
</feature>
<evidence type="ECO:0000256" key="2">
    <source>
        <dbReference type="ARBA" id="ARBA00022723"/>
    </source>
</evidence>
<dbReference type="PANTHER" id="PTHR10876:SF0">
    <property type="entry name" value="ZINC FINGER PROTEIN ZPR1"/>
    <property type="match status" value="1"/>
</dbReference>